<dbReference type="EMBL" id="HBIV01018125">
    <property type="protein sequence ID" value="CAE0661551.1"/>
    <property type="molecule type" value="Transcribed_RNA"/>
</dbReference>
<feature type="region of interest" description="Disordered" evidence="1">
    <location>
        <begin position="184"/>
        <end position="211"/>
    </location>
</feature>
<dbReference type="PANTHER" id="PTHR10555:SF170">
    <property type="entry name" value="FI18122P1"/>
    <property type="match status" value="1"/>
</dbReference>
<dbReference type="InterPro" id="IPR036871">
    <property type="entry name" value="PX_dom_sf"/>
</dbReference>
<dbReference type="InterPro" id="IPR001683">
    <property type="entry name" value="PX_dom"/>
</dbReference>
<evidence type="ECO:0000313" key="3">
    <source>
        <dbReference type="EMBL" id="CAE0661551.1"/>
    </source>
</evidence>
<organism evidence="3">
    <name type="scientific">Lotharella globosa</name>
    <dbReference type="NCBI Taxonomy" id="91324"/>
    <lineage>
        <taxon>Eukaryota</taxon>
        <taxon>Sar</taxon>
        <taxon>Rhizaria</taxon>
        <taxon>Cercozoa</taxon>
        <taxon>Chlorarachniophyceae</taxon>
        <taxon>Lotharella</taxon>
    </lineage>
</organism>
<evidence type="ECO:0000256" key="1">
    <source>
        <dbReference type="SAM" id="MobiDB-lite"/>
    </source>
</evidence>
<evidence type="ECO:0000259" key="2">
    <source>
        <dbReference type="PROSITE" id="PS50195"/>
    </source>
</evidence>
<dbReference type="AlphaFoldDB" id="A0A7S3YTT4"/>
<feature type="domain" description="PX" evidence="2">
    <location>
        <begin position="1"/>
        <end position="95"/>
    </location>
</feature>
<dbReference type="CDD" id="cd06093">
    <property type="entry name" value="PX_domain"/>
    <property type="match status" value="1"/>
</dbReference>
<gene>
    <name evidence="3" type="ORF">LGLO00237_LOCUS13146</name>
</gene>
<dbReference type="GO" id="GO:0035091">
    <property type="term" value="F:phosphatidylinositol binding"/>
    <property type="evidence" value="ECO:0007669"/>
    <property type="project" value="InterPro"/>
</dbReference>
<sequence>MYESLDKKKDVESTPKGVRRRFSDFVWLRDTLAKCFPGVLLPPLPPKKLLGNMNEAFIKSRCVKLQIFMERLISRMHFISQSLPFKIFVTKVGEEFKAEKKKLSQFFKTSWTRPEICALYERLFRDRLDIMRPEIPKDPADMVEFMRSFLLETRKHVLALAKHASSAANSLDHIAAESTRMGTTLSSTIGPHETPAKNCNSTEDNTGRENLRDSLGEMRTETEYLRDTYAIVARCAIDEAEDTAAMMEVVCCWDAFRKELDRSKKIYGADVECEKLFVILTRLLFFSEIQFYWRRKLAQYKNSQNQFAKQAVDRANKLKKVWMEAMNKSSPA</sequence>
<dbReference type="GO" id="GO:0005768">
    <property type="term" value="C:endosome"/>
    <property type="evidence" value="ECO:0007669"/>
    <property type="project" value="TreeGrafter"/>
</dbReference>
<dbReference type="SUPFAM" id="SSF64268">
    <property type="entry name" value="PX domain"/>
    <property type="match status" value="1"/>
</dbReference>
<name>A0A7S3YTT4_9EUKA</name>
<protein>
    <recommendedName>
        <fullName evidence="2">PX domain-containing protein</fullName>
    </recommendedName>
</protein>
<accession>A0A7S3YTT4</accession>
<proteinExistence type="predicted"/>
<dbReference type="Gene3D" id="3.30.1520.10">
    <property type="entry name" value="Phox-like domain"/>
    <property type="match status" value="1"/>
</dbReference>
<dbReference type="SMART" id="SM00312">
    <property type="entry name" value="PX"/>
    <property type="match status" value="1"/>
</dbReference>
<dbReference type="PROSITE" id="PS50195">
    <property type="entry name" value="PX"/>
    <property type="match status" value="1"/>
</dbReference>
<reference evidence="3" key="1">
    <citation type="submission" date="2021-01" db="EMBL/GenBank/DDBJ databases">
        <authorList>
            <person name="Corre E."/>
            <person name="Pelletier E."/>
            <person name="Niang G."/>
            <person name="Scheremetjew M."/>
            <person name="Finn R."/>
            <person name="Kale V."/>
            <person name="Holt S."/>
            <person name="Cochrane G."/>
            <person name="Meng A."/>
            <person name="Brown T."/>
            <person name="Cohen L."/>
        </authorList>
    </citation>
    <scope>NUCLEOTIDE SEQUENCE</scope>
    <source>
        <strain evidence="3">CCCM811</strain>
    </source>
</reference>
<dbReference type="PANTHER" id="PTHR10555">
    <property type="entry name" value="SORTING NEXIN"/>
    <property type="match status" value="1"/>
</dbReference>
<dbReference type="Pfam" id="PF00787">
    <property type="entry name" value="PX"/>
    <property type="match status" value="1"/>
</dbReference>